<reference evidence="3 4" key="1">
    <citation type="submission" date="2009-02" db="EMBL/GenBank/DDBJ databases">
        <title>The Genome Sequence of Oxalobacter formigenes OXCC13.</title>
        <authorList>
            <consortium name="The Broad Institute Genome Sequencing Platform"/>
            <person name="Ward D."/>
            <person name="Young S.K."/>
            <person name="Kodira C.D."/>
            <person name="Zeng Q."/>
            <person name="Koehrsen M."/>
            <person name="Alvarado L."/>
            <person name="Berlin A."/>
            <person name="Borenstein D."/>
            <person name="Chen Z."/>
            <person name="Engels R."/>
            <person name="Freedman E."/>
            <person name="Gellesch M."/>
            <person name="Goldberg J."/>
            <person name="Griggs A."/>
            <person name="Gujja S."/>
            <person name="Heiman D."/>
            <person name="Hepburn T."/>
            <person name="Howarth C."/>
            <person name="Jen D."/>
            <person name="Larson L."/>
            <person name="Lewis B."/>
            <person name="Mehta T."/>
            <person name="Park D."/>
            <person name="Pearson M."/>
            <person name="Roberts A."/>
            <person name="Saif S."/>
            <person name="Shea T."/>
            <person name="Shenoy N."/>
            <person name="Sisk P."/>
            <person name="Stolte C."/>
            <person name="Sykes S."/>
            <person name="Walk T."/>
            <person name="White J."/>
            <person name="Yandava C."/>
            <person name="Allison M.J."/>
            <person name="Lander E."/>
            <person name="Nusbaum C."/>
            <person name="Galagan J."/>
            <person name="Birren B."/>
        </authorList>
    </citation>
    <scope>NUCLEOTIDE SEQUENCE [LARGE SCALE GENOMIC DNA]</scope>
    <source>
        <strain evidence="3 4">OXCC13</strain>
    </source>
</reference>
<evidence type="ECO:0000256" key="1">
    <source>
        <dbReference type="PROSITE-ProRule" id="PRU00023"/>
    </source>
</evidence>
<dbReference type="HOGENOM" id="CLU_000134_18_0_4"/>
<accession>C3X9N5</accession>
<gene>
    <name evidence="3" type="ORF">OFBG_00939</name>
</gene>
<proteinExistence type="predicted"/>
<dbReference type="STRING" id="847.BRW83_1211"/>
<keyword evidence="4" id="KW-1185">Reference proteome</keyword>
<dbReference type="InterPro" id="IPR002110">
    <property type="entry name" value="Ankyrin_rpt"/>
</dbReference>
<name>C3X9N5_OXAFO</name>
<evidence type="ECO:0000313" key="3">
    <source>
        <dbReference type="EMBL" id="EEO29911.1"/>
    </source>
</evidence>
<protein>
    <submittedName>
        <fullName evidence="3">Ankyrin repeat protein</fullName>
    </submittedName>
</protein>
<dbReference type="PROSITE" id="PS50088">
    <property type="entry name" value="ANK_REPEAT"/>
    <property type="match status" value="3"/>
</dbReference>
<dbReference type="InterPro" id="IPR036770">
    <property type="entry name" value="Ankyrin_rpt-contain_sf"/>
</dbReference>
<keyword evidence="1" id="KW-0040">ANK repeat</keyword>
<organism evidence="3 4">
    <name type="scientific">Oxalobacter formigenes OXCC13</name>
    <dbReference type="NCBI Taxonomy" id="556269"/>
    <lineage>
        <taxon>Bacteria</taxon>
        <taxon>Pseudomonadati</taxon>
        <taxon>Pseudomonadota</taxon>
        <taxon>Betaproteobacteria</taxon>
        <taxon>Burkholderiales</taxon>
        <taxon>Oxalobacteraceae</taxon>
        <taxon>Oxalobacter</taxon>
    </lineage>
</organism>
<dbReference type="SUPFAM" id="SSF48403">
    <property type="entry name" value="Ankyrin repeat"/>
    <property type="match status" value="1"/>
</dbReference>
<dbReference type="PRINTS" id="PR01415">
    <property type="entry name" value="ANKYRIN"/>
</dbReference>
<dbReference type="AlphaFoldDB" id="C3X9N5"/>
<dbReference type="Pfam" id="PF00023">
    <property type="entry name" value="Ank"/>
    <property type="match status" value="1"/>
</dbReference>
<evidence type="ECO:0000256" key="2">
    <source>
        <dbReference type="SAM" id="SignalP"/>
    </source>
</evidence>
<feature type="repeat" description="ANK" evidence="1">
    <location>
        <begin position="173"/>
        <end position="205"/>
    </location>
</feature>
<dbReference type="Pfam" id="PF13637">
    <property type="entry name" value="Ank_4"/>
    <property type="match status" value="1"/>
</dbReference>
<dbReference type="EMBL" id="GG658170">
    <property type="protein sequence ID" value="EEO29911.1"/>
    <property type="molecule type" value="Genomic_DNA"/>
</dbReference>
<feature type="repeat" description="ANK" evidence="1">
    <location>
        <begin position="140"/>
        <end position="172"/>
    </location>
</feature>
<dbReference type="SMART" id="SM00248">
    <property type="entry name" value="ANK"/>
    <property type="match status" value="5"/>
</dbReference>
<feature type="signal peptide" evidence="2">
    <location>
        <begin position="1"/>
        <end position="41"/>
    </location>
</feature>
<dbReference type="PANTHER" id="PTHR24183:SF1">
    <property type="entry name" value="FIBRONECTIN TYPE 3 AND ANKYRIN REPEAT DOMAINS PROTEIN 1"/>
    <property type="match status" value="1"/>
</dbReference>
<sequence>MAFSPSNSCSRMSQFFTSVANKCRFLALVCMSLFVFSTASADTVKDFFIAVKNDRVGAVKEMLAKGFDPNTQEQERGDTPLIMAMRENSLDVMEILLADKRTKLDTEAFNGDNALMIAAFNGNEKAVKALLDHGAKVNKDGWSPLHYAAANGNEKIVKMLLDKDAFVDAVSPNATTPMMMAARGGHIYAVKLIYDAGADPTIKNQRGYTASDFAKENKNSKIVEGLRFLIDREAELAKKRTVMPLFPF</sequence>
<evidence type="ECO:0000313" key="4">
    <source>
        <dbReference type="Proteomes" id="UP000005089"/>
    </source>
</evidence>
<feature type="chain" id="PRO_5030167007" evidence="2">
    <location>
        <begin position="42"/>
        <end position="248"/>
    </location>
</feature>
<dbReference type="eggNOG" id="COG0666">
    <property type="taxonomic scope" value="Bacteria"/>
</dbReference>
<dbReference type="Proteomes" id="UP000005089">
    <property type="component" value="Unassembled WGS sequence"/>
</dbReference>
<dbReference type="PANTHER" id="PTHR24183">
    <property type="entry name" value="FIBRONECTIN TYPE 3 AND ANKYRIN REPEAT DOMAINS PROTEIN 1"/>
    <property type="match status" value="1"/>
</dbReference>
<dbReference type="PROSITE" id="PS50297">
    <property type="entry name" value="ANK_REP_REGION"/>
    <property type="match status" value="3"/>
</dbReference>
<dbReference type="Gene3D" id="1.25.40.20">
    <property type="entry name" value="Ankyrin repeat-containing domain"/>
    <property type="match status" value="1"/>
</dbReference>
<feature type="repeat" description="ANK" evidence="1">
    <location>
        <begin position="110"/>
        <end position="138"/>
    </location>
</feature>
<keyword evidence="2" id="KW-0732">Signal</keyword>
<dbReference type="Pfam" id="PF12796">
    <property type="entry name" value="Ank_2"/>
    <property type="match status" value="1"/>
</dbReference>